<keyword evidence="2" id="KW-1185">Reference proteome</keyword>
<name>A0A176VNJ0_MARPO</name>
<comment type="caution">
    <text evidence="1">The sequence shown here is derived from an EMBL/GenBank/DDBJ whole genome shotgun (WGS) entry which is preliminary data.</text>
</comment>
<accession>A0A176VNJ0</accession>
<evidence type="ECO:0000313" key="1">
    <source>
        <dbReference type="EMBL" id="OAE21872.1"/>
    </source>
</evidence>
<gene>
    <name evidence="1" type="ORF">AXG93_1998s1090</name>
</gene>
<dbReference type="EMBL" id="LVLJ01003327">
    <property type="protein sequence ID" value="OAE21872.1"/>
    <property type="molecule type" value="Genomic_DNA"/>
</dbReference>
<organism evidence="1 2">
    <name type="scientific">Marchantia polymorpha subsp. ruderalis</name>
    <dbReference type="NCBI Taxonomy" id="1480154"/>
    <lineage>
        <taxon>Eukaryota</taxon>
        <taxon>Viridiplantae</taxon>
        <taxon>Streptophyta</taxon>
        <taxon>Embryophyta</taxon>
        <taxon>Marchantiophyta</taxon>
        <taxon>Marchantiopsida</taxon>
        <taxon>Marchantiidae</taxon>
        <taxon>Marchantiales</taxon>
        <taxon>Marchantiaceae</taxon>
        <taxon>Marchantia</taxon>
    </lineage>
</organism>
<sequence length="123" mass="13468">MLAVCGDQLERNLEALVSIILVQTKGTPKHSSEDAEENTCRRAPRAADEIFSVRSDVCRGCVVDLWHDDLAPDTSGQIGLLVGKLMGIEYVCVPRKRTMAEGFDRSRDLVGFWAANSPTCSLS</sequence>
<evidence type="ECO:0000313" key="2">
    <source>
        <dbReference type="Proteomes" id="UP000077202"/>
    </source>
</evidence>
<dbReference type="AlphaFoldDB" id="A0A176VNJ0"/>
<reference evidence="1" key="1">
    <citation type="submission" date="2016-03" db="EMBL/GenBank/DDBJ databases">
        <title>Mechanisms controlling the formation of the plant cell surface in tip-growing cells are functionally conserved among land plants.</title>
        <authorList>
            <person name="Honkanen S."/>
            <person name="Jones V.A."/>
            <person name="Morieri G."/>
            <person name="Champion C."/>
            <person name="Hetherington A.J."/>
            <person name="Kelly S."/>
            <person name="Saint-Marcoux D."/>
            <person name="Proust H."/>
            <person name="Prescott H."/>
            <person name="Dolan L."/>
        </authorList>
    </citation>
    <scope>NUCLEOTIDE SEQUENCE [LARGE SCALE GENOMIC DNA]</scope>
    <source>
        <tissue evidence="1">Whole gametophyte</tissue>
    </source>
</reference>
<dbReference type="Proteomes" id="UP000077202">
    <property type="component" value="Unassembled WGS sequence"/>
</dbReference>
<proteinExistence type="predicted"/>
<protein>
    <submittedName>
        <fullName evidence="1">Uncharacterized protein</fullName>
    </submittedName>
</protein>